<evidence type="ECO:0000313" key="9">
    <source>
        <dbReference type="Proteomes" id="UP000190105"/>
    </source>
</evidence>
<evidence type="ECO:0000256" key="3">
    <source>
        <dbReference type="ARBA" id="ARBA00022692"/>
    </source>
</evidence>
<dbReference type="InterPro" id="IPR032816">
    <property type="entry name" value="VTT_dom"/>
</dbReference>
<dbReference type="PANTHER" id="PTHR12677">
    <property type="entry name" value="GOLGI APPARATUS MEMBRANE PROTEIN TVP38-RELATED"/>
    <property type="match status" value="1"/>
</dbReference>
<dbReference type="OrthoDB" id="3173541at2"/>
<evidence type="ECO:0000256" key="4">
    <source>
        <dbReference type="ARBA" id="ARBA00022989"/>
    </source>
</evidence>
<keyword evidence="3 6" id="KW-0812">Transmembrane</keyword>
<organism evidence="8 9">
    <name type="scientific">Caloramator quimbayensis</name>
    <dbReference type="NCBI Taxonomy" id="1147123"/>
    <lineage>
        <taxon>Bacteria</taxon>
        <taxon>Bacillati</taxon>
        <taxon>Bacillota</taxon>
        <taxon>Clostridia</taxon>
        <taxon>Eubacteriales</taxon>
        <taxon>Clostridiaceae</taxon>
        <taxon>Caloramator</taxon>
    </lineage>
</organism>
<dbReference type="STRING" id="1147123.SAMN05443428_11660"/>
<dbReference type="PANTHER" id="PTHR12677:SF59">
    <property type="entry name" value="GOLGI APPARATUS MEMBRANE PROTEIN TVP38-RELATED"/>
    <property type="match status" value="1"/>
</dbReference>
<evidence type="ECO:0000256" key="5">
    <source>
        <dbReference type="ARBA" id="ARBA00023136"/>
    </source>
</evidence>
<keyword evidence="4 6" id="KW-1133">Transmembrane helix</keyword>
<accession>A0A1T4XZ21</accession>
<dbReference type="Pfam" id="PF09335">
    <property type="entry name" value="VTT_dom"/>
    <property type="match status" value="1"/>
</dbReference>
<gene>
    <name evidence="8" type="ORF">SAMN05443428_11660</name>
</gene>
<keyword evidence="2 6" id="KW-1003">Cell membrane</keyword>
<comment type="similarity">
    <text evidence="6">Belongs to the TVP38/TMEM64 family.</text>
</comment>
<feature type="transmembrane region" description="Helical" evidence="6">
    <location>
        <begin position="50"/>
        <end position="76"/>
    </location>
</feature>
<feature type="transmembrane region" description="Helical" evidence="6">
    <location>
        <begin position="156"/>
        <end position="177"/>
    </location>
</feature>
<feature type="transmembrane region" description="Helical" evidence="6">
    <location>
        <begin position="189"/>
        <end position="206"/>
    </location>
</feature>
<evidence type="ECO:0000256" key="1">
    <source>
        <dbReference type="ARBA" id="ARBA00004651"/>
    </source>
</evidence>
<sequence length="233" mass="26417">MEDNKINYRKIITLITFIIIVVVVVVYFKLYDISNVERIVESYGKLAPIIFLLLCIIRPIILLPIGLFSVLGGLLFGSLKGTIYTVVGSTIGSIIAYYLARYWGRKWVESLLNGKFKKIDSKFREKGFTVTFLMRVIPILPCDVVSYICGLSDIDILKYSAGTIIGIIPGTFVYSNFGSSLHNIYSSQFILSIVFLILLSILPLIIKKFYKKDLKEEVGIEFEDNKTEDNKNL</sequence>
<dbReference type="GO" id="GO:0005886">
    <property type="term" value="C:plasma membrane"/>
    <property type="evidence" value="ECO:0007669"/>
    <property type="project" value="UniProtKB-SubCell"/>
</dbReference>
<proteinExistence type="inferred from homology"/>
<comment type="subcellular location">
    <subcellularLocation>
        <location evidence="1 6">Cell membrane</location>
        <topology evidence="1 6">Multi-pass membrane protein</topology>
    </subcellularLocation>
</comment>
<evidence type="ECO:0000256" key="2">
    <source>
        <dbReference type="ARBA" id="ARBA00022475"/>
    </source>
</evidence>
<dbReference type="RefSeq" id="WP_078697108.1">
    <property type="nucleotide sequence ID" value="NZ_FUYH01000016.1"/>
</dbReference>
<name>A0A1T4XZ21_9CLOT</name>
<dbReference type="EMBL" id="FUYH01000016">
    <property type="protein sequence ID" value="SKA94789.1"/>
    <property type="molecule type" value="Genomic_DNA"/>
</dbReference>
<evidence type="ECO:0000259" key="7">
    <source>
        <dbReference type="Pfam" id="PF09335"/>
    </source>
</evidence>
<keyword evidence="9" id="KW-1185">Reference proteome</keyword>
<feature type="transmembrane region" description="Helical" evidence="6">
    <location>
        <begin position="83"/>
        <end position="100"/>
    </location>
</feature>
<dbReference type="AlphaFoldDB" id="A0A1T4XZ21"/>
<protein>
    <recommendedName>
        <fullName evidence="6">TVP38/TMEM64 family membrane protein</fullName>
    </recommendedName>
</protein>
<keyword evidence="5 6" id="KW-0472">Membrane</keyword>
<dbReference type="Proteomes" id="UP000190105">
    <property type="component" value="Unassembled WGS sequence"/>
</dbReference>
<feature type="domain" description="VTT" evidence="7">
    <location>
        <begin position="64"/>
        <end position="179"/>
    </location>
</feature>
<feature type="transmembrane region" description="Helical" evidence="6">
    <location>
        <begin position="12"/>
        <end position="30"/>
    </location>
</feature>
<reference evidence="9" key="1">
    <citation type="submission" date="2017-02" db="EMBL/GenBank/DDBJ databases">
        <authorList>
            <person name="Varghese N."/>
            <person name="Submissions S."/>
        </authorList>
    </citation>
    <scope>NUCLEOTIDE SEQUENCE [LARGE SCALE GENOMIC DNA]</scope>
    <source>
        <strain evidence="9">USBA 833</strain>
    </source>
</reference>
<dbReference type="InterPro" id="IPR015414">
    <property type="entry name" value="TMEM64"/>
</dbReference>
<evidence type="ECO:0000313" key="8">
    <source>
        <dbReference type="EMBL" id="SKA94789.1"/>
    </source>
</evidence>
<evidence type="ECO:0000256" key="6">
    <source>
        <dbReference type="RuleBase" id="RU366058"/>
    </source>
</evidence>